<accession>A0A915ITI4</accession>
<proteinExistence type="predicted"/>
<dbReference type="AlphaFoldDB" id="A0A915ITI4"/>
<reference evidence="2" key="1">
    <citation type="submission" date="2022-11" db="UniProtKB">
        <authorList>
            <consortium name="WormBaseParasite"/>
        </authorList>
    </citation>
    <scope>IDENTIFICATION</scope>
</reference>
<organism evidence="1 2">
    <name type="scientific">Romanomermis culicivorax</name>
    <name type="common">Nematode worm</name>
    <dbReference type="NCBI Taxonomy" id="13658"/>
    <lineage>
        <taxon>Eukaryota</taxon>
        <taxon>Metazoa</taxon>
        <taxon>Ecdysozoa</taxon>
        <taxon>Nematoda</taxon>
        <taxon>Enoplea</taxon>
        <taxon>Dorylaimia</taxon>
        <taxon>Mermithida</taxon>
        <taxon>Mermithoidea</taxon>
        <taxon>Mermithidae</taxon>
        <taxon>Romanomermis</taxon>
    </lineage>
</organism>
<evidence type="ECO:0000313" key="2">
    <source>
        <dbReference type="WBParaSite" id="nRc.2.0.1.t17353-RA"/>
    </source>
</evidence>
<dbReference type="WBParaSite" id="nRc.2.0.1.t17353-RA">
    <property type="protein sequence ID" value="nRc.2.0.1.t17353-RA"/>
    <property type="gene ID" value="nRc.2.0.1.g17353"/>
</dbReference>
<dbReference type="Proteomes" id="UP000887565">
    <property type="component" value="Unplaced"/>
</dbReference>
<sequence>MKLKKYLGALKQSLNGVKPVELFTPIITYFDKSSRIRQINQQKGGRGTGTELSFPNTDDERRFIGPKISRISGPGPKFQWIRVQQNSRVISGLISGPGWLYFSNAILVTLFEHDFREIWSTAPLTYDKLNAIANALRKIVSSNGAFGQPAKRLPIGERFFTRRLSNAVQRAPFAAAAVGQTDDVRLANRMSLVVGFVKQSPHLTFAAAALLPKFQNETGRRGRFGDVHAQKFHQREDGFGVGGVESADLSKEICFSKHFEFVERWPNMYHGHDLTSTISINRREIRHICDQRKFHLFNMLSQFIFWLTMLCMLSATSARSLNEPFKPVLLMIYLTS</sequence>
<protein>
    <submittedName>
        <fullName evidence="2">Uncharacterized protein</fullName>
    </submittedName>
</protein>
<evidence type="ECO:0000313" key="1">
    <source>
        <dbReference type="Proteomes" id="UP000887565"/>
    </source>
</evidence>
<name>A0A915ITI4_ROMCU</name>
<keyword evidence="1" id="KW-1185">Reference proteome</keyword>